<dbReference type="EMBL" id="GGEC01064555">
    <property type="protein sequence ID" value="MBX45039.1"/>
    <property type="molecule type" value="Transcribed_RNA"/>
</dbReference>
<name>A0A2P2NRC5_RHIMU</name>
<accession>A0A2P2NRC5</accession>
<protein>
    <submittedName>
        <fullName evidence="1">Uncharacterized protein</fullName>
    </submittedName>
</protein>
<reference evidence="1" key="1">
    <citation type="submission" date="2018-02" db="EMBL/GenBank/DDBJ databases">
        <title>Rhizophora mucronata_Transcriptome.</title>
        <authorList>
            <person name="Meera S.P."/>
            <person name="Sreeshan A."/>
            <person name="Augustine A."/>
        </authorList>
    </citation>
    <scope>NUCLEOTIDE SEQUENCE</scope>
    <source>
        <tissue evidence="1">Leaf</tissue>
    </source>
</reference>
<sequence>MAQGKRNTVQPLSTNYQKSIFLGRYTLCQKISSD</sequence>
<proteinExistence type="predicted"/>
<organism evidence="1">
    <name type="scientific">Rhizophora mucronata</name>
    <name type="common">Asiatic mangrove</name>
    <dbReference type="NCBI Taxonomy" id="61149"/>
    <lineage>
        <taxon>Eukaryota</taxon>
        <taxon>Viridiplantae</taxon>
        <taxon>Streptophyta</taxon>
        <taxon>Embryophyta</taxon>
        <taxon>Tracheophyta</taxon>
        <taxon>Spermatophyta</taxon>
        <taxon>Magnoliopsida</taxon>
        <taxon>eudicotyledons</taxon>
        <taxon>Gunneridae</taxon>
        <taxon>Pentapetalae</taxon>
        <taxon>rosids</taxon>
        <taxon>fabids</taxon>
        <taxon>Malpighiales</taxon>
        <taxon>Rhizophoraceae</taxon>
        <taxon>Rhizophora</taxon>
    </lineage>
</organism>
<dbReference type="AlphaFoldDB" id="A0A2P2NRC5"/>
<evidence type="ECO:0000313" key="1">
    <source>
        <dbReference type="EMBL" id="MBX45039.1"/>
    </source>
</evidence>